<feature type="transmembrane region" description="Helical" evidence="5">
    <location>
        <begin position="384"/>
        <end position="401"/>
    </location>
</feature>
<accession>A0ABY7EHG2</accession>
<evidence type="ECO:0000256" key="5">
    <source>
        <dbReference type="SAM" id="Phobius"/>
    </source>
</evidence>
<protein>
    <submittedName>
        <fullName evidence="6">ORCT-like protein</fullName>
    </submittedName>
</protein>
<feature type="transmembrane region" description="Helical" evidence="5">
    <location>
        <begin position="178"/>
        <end position="198"/>
    </location>
</feature>
<sequence>MHYDEILQQIGSFGFYQKRVYSMLAFPCMSVGALMFVAYVVLNTPKHRLINFTIPPSDDPLLVYDKCQVYDVTNVTSLEGYSQLDNTRLVKCSEWVYDKSVFYDTFTSVNNIVCEDALKTSHIQMFFFVGVFAGSLISGLISDRFGRTFNTCLCFSLTFVFAVAVTFSPGFYTFATGQFFIGACAMGGIIPESPRWLISKSRKKEALKIIQTAAKVNSRQAPDDVSYITGTSLSSNQGNMWHVLRSPVLLRRWLILCFTWMVVSMTYYGVTMNAGNIGGNFYLNFFLMGLVEIPGVMFAMLILDRLGRRWSNAGTMIAGGVACLSTIPTALLGSPSLQPLTITLALVGKASAAAAFAIVYMFTAEILPTMGELIGGKFGKVEPLVIFGALSVIAGLMLLLLPETLGQQLPDTIKDGEMFGRKR</sequence>
<feature type="transmembrane region" description="Helical" evidence="5">
    <location>
        <begin position="282"/>
        <end position="303"/>
    </location>
</feature>
<feature type="transmembrane region" description="Helical" evidence="5">
    <location>
        <begin position="153"/>
        <end position="172"/>
    </location>
</feature>
<evidence type="ECO:0000256" key="4">
    <source>
        <dbReference type="ARBA" id="ARBA00023136"/>
    </source>
</evidence>
<name>A0ABY7EHG2_MYAAR</name>
<keyword evidence="3 5" id="KW-1133">Transmembrane helix</keyword>
<evidence type="ECO:0000256" key="2">
    <source>
        <dbReference type="ARBA" id="ARBA00022692"/>
    </source>
</evidence>
<dbReference type="InterPro" id="IPR005828">
    <property type="entry name" value="MFS_sugar_transport-like"/>
</dbReference>
<dbReference type="Proteomes" id="UP001164746">
    <property type="component" value="Chromosome 6"/>
</dbReference>
<reference evidence="6" key="1">
    <citation type="submission" date="2022-11" db="EMBL/GenBank/DDBJ databases">
        <title>Centuries of genome instability and evolution in soft-shell clam transmissible cancer (bioRxiv).</title>
        <authorList>
            <person name="Hart S.F.M."/>
            <person name="Yonemitsu M.A."/>
            <person name="Giersch R.M."/>
            <person name="Beal B.F."/>
            <person name="Arriagada G."/>
            <person name="Davis B.W."/>
            <person name="Ostrander E.A."/>
            <person name="Goff S.P."/>
            <person name="Metzger M.J."/>
        </authorList>
    </citation>
    <scope>NUCLEOTIDE SEQUENCE</scope>
    <source>
        <strain evidence="6">MELC-2E11</strain>
        <tissue evidence="6">Siphon/mantle</tissue>
    </source>
</reference>
<keyword evidence="7" id="KW-1185">Reference proteome</keyword>
<keyword evidence="2 5" id="KW-0812">Transmembrane</keyword>
<feature type="transmembrane region" description="Helical" evidence="5">
    <location>
        <begin position="315"/>
        <end position="334"/>
    </location>
</feature>
<dbReference type="SUPFAM" id="SSF103473">
    <property type="entry name" value="MFS general substrate transporter"/>
    <property type="match status" value="1"/>
</dbReference>
<dbReference type="PANTHER" id="PTHR24064">
    <property type="entry name" value="SOLUTE CARRIER FAMILY 22 MEMBER"/>
    <property type="match status" value="1"/>
</dbReference>
<evidence type="ECO:0000313" key="7">
    <source>
        <dbReference type="Proteomes" id="UP001164746"/>
    </source>
</evidence>
<proteinExistence type="predicted"/>
<comment type="subcellular location">
    <subcellularLocation>
        <location evidence="1">Membrane</location>
        <topology evidence="1">Multi-pass membrane protein</topology>
    </subcellularLocation>
</comment>
<feature type="transmembrane region" description="Helical" evidence="5">
    <location>
        <begin position="253"/>
        <end position="270"/>
    </location>
</feature>
<dbReference type="InterPro" id="IPR036259">
    <property type="entry name" value="MFS_trans_sf"/>
</dbReference>
<evidence type="ECO:0000256" key="1">
    <source>
        <dbReference type="ARBA" id="ARBA00004141"/>
    </source>
</evidence>
<feature type="transmembrane region" description="Helical" evidence="5">
    <location>
        <begin position="123"/>
        <end position="141"/>
    </location>
</feature>
<feature type="transmembrane region" description="Helical" evidence="5">
    <location>
        <begin position="20"/>
        <end position="42"/>
    </location>
</feature>
<organism evidence="6 7">
    <name type="scientific">Mya arenaria</name>
    <name type="common">Soft-shell clam</name>
    <dbReference type="NCBI Taxonomy" id="6604"/>
    <lineage>
        <taxon>Eukaryota</taxon>
        <taxon>Metazoa</taxon>
        <taxon>Spiralia</taxon>
        <taxon>Lophotrochozoa</taxon>
        <taxon>Mollusca</taxon>
        <taxon>Bivalvia</taxon>
        <taxon>Autobranchia</taxon>
        <taxon>Heteroconchia</taxon>
        <taxon>Euheterodonta</taxon>
        <taxon>Imparidentia</taxon>
        <taxon>Neoheterodontei</taxon>
        <taxon>Myida</taxon>
        <taxon>Myoidea</taxon>
        <taxon>Myidae</taxon>
        <taxon>Mya</taxon>
    </lineage>
</organism>
<dbReference type="Gene3D" id="1.20.1250.20">
    <property type="entry name" value="MFS general substrate transporter like domains"/>
    <property type="match status" value="2"/>
</dbReference>
<dbReference type="EMBL" id="CP111017">
    <property type="protein sequence ID" value="WAR08499.1"/>
    <property type="molecule type" value="Genomic_DNA"/>
</dbReference>
<keyword evidence="4 5" id="KW-0472">Membrane</keyword>
<feature type="transmembrane region" description="Helical" evidence="5">
    <location>
        <begin position="340"/>
        <end position="363"/>
    </location>
</feature>
<evidence type="ECO:0000256" key="3">
    <source>
        <dbReference type="ARBA" id="ARBA00022989"/>
    </source>
</evidence>
<gene>
    <name evidence="6" type="ORF">MAR_018457</name>
</gene>
<dbReference type="Pfam" id="PF00083">
    <property type="entry name" value="Sugar_tr"/>
    <property type="match status" value="2"/>
</dbReference>
<evidence type="ECO:0000313" key="6">
    <source>
        <dbReference type="EMBL" id="WAR08499.1"/>
    </source>
</evidence>